<keyword evidence="8" id="KW-1185">Reference proteome</keyword>
<dbReference type="Gene3D" id="4.10.240.10">
    <property type="entry name" value="Zn(2)-C6 fungal-type DNA-binding domain"/>
    <property type="match status" value="1"/>
</dbReference>
<evidence type="ECO:0000256" key="3">
    <source>
        <dbReference type="ARBA" id="ARBA00023163"/>
    </source>
</evidence>
<evidence type="ECO:0000313" key="7">
    <source>
        <dbReference type="EMBL" id="KAJ5205100.1"/>
    </source>
</evidence>
<evidence type="ECO:0000256" key="1">
    <source>
        <dbReference type="ARBA" id="ARBA00023015"/>
    </source>
</evidence>
<feature type="region of interest" description="Disordered" evidence="5">
    <location>
        <begin position="213"/>
        <end position="242"/>
    </location>
</feature>
<sequence length="785" mass="87029">MDFLSIDNLITDPGEDEYMLSGTMPTQFPNEIPQMLSILENNNFSSMGWNDKDHFARYIAPLDNQTGMQLEGCDTNSDWSTILNHILHQPPSHPAPDASEEKIEGLLFQNISNQFQVSPDTARIDSPSPTPTSSVQEPTAPLPRSKTKSKMKSHRRQNHSCDQCRSSKRACDLPFSSGINSLIPSISCTTCHVRGLECTVTWLASKKSKLRSKKRTRSASDLPDGSDSINSTDPGVASNEMQRIGVIRPQSASLSTLELDIAQQVTARETCLQQFKIYVDVCDTLLSTCLLDCMPSGYSLGLAALAPLSHSVHLNPHFEKANKWVKTCWESTSSSWSATAMAPRIFLTVSLLDSLFQEKCMKHSRPSTSRDGSINEAYKWVAMATASQYVVDRGQSPRKSQSRDLALATRRKAQNAVFSNIAASGSFRHSLSLMLFGLVLCPKSDLGDRDLSEEDTPFVICEGIRRLQTLCARAQEHVRGLSSDVAANVLELIGAISWLAEMTKAVVIASSNGNISPMNLAQLDRNSDIPQIAGFPSQLSEKDASSSTENESQSIDNSNLSQPKLEESTLMKVRGYRSFDINLECALGQSGLLGIYLWKSLASLTLAEKSVRTGNFDYEQIHWTYKTTLKLVKMWRSTFGTFDDITTVSIGQLPWDIRRKVAFCLNDGDLAVLLFHETTKQLEMSLAQLRPTPEREWLCDILQWDRLARQEQQLMSATQLSTMASIYQGVSSPGFQRDSALTVGVQNIGAHPVSKLIGATFSYWLISKVSLHDHPSIYVMCQGFY</sequence>
<dbReference type="AlphaFoldDB" id="A0A9W9T149"/>
<organism evidence="7 8">
    <name type="scientific">Penicillium cinerascens</name>
    <dbReference type="NCBI Taxonomy" id="70096"/>
    <lineage>
        <taxon>Eukaryota</taxon>
        <taxon>Fungi</taxon>
        <taxon>Dikarya</taxon>
        <taxon>Ascomycota</taxon>
        <taxon>Pezizomycotina</taxon>
        <taxon>Eurotiomycetes</taxon>
        <taxon>Eurotiomycetidae</taxon>
        <taxon>Eurotiales</taxon>
        <taxon>Aspergillaceae</taxon>
        <taxon>Penicillium</taxon>
    </lineage>
</organism>
<dbReference type="SMART" id="SM00066">
    <property type="entry name" value="GAL4"/>
    <property type="match status" value="1"/>
</dbReference>
<keyword evidence="3" id="KW-0804">Transcription</keyword>
<feature type="region of interest" description="Disordered" evidence="5">
    <location>
        <begin position="540"/>
        <end position="560"/>
    </location>
</feature>
<dbReference type="Pfam" id="PF00172">
    <property type="entry name" value="Zn_clus"/>
    <property type="match status" value="1"/>
</dbReference>
<proteinExistence type="predicted"/>
<dbReference type="GO" id="GO:0003677">
    <property type="term" value="F:DNA binding"/>
    <property type="evidence" value="ECO:0007669"/>
    <property type="project" value="UniProtKB-KW"/>
</dbReference>
<feature type="compositionally biased region" description="Polar residues" evidence="5">
    <location>
        <begin position="545"/>
        <end position="560"/>
    </location>
</feature>
<dbReference type="InterPro" id="IPR001138">
    <property type="entry name" value="Zn2Cys6_DnaBD"/>
</dbReference>
<dbReference type="PROSITE" id="PS50048">
    <property type="entry name" value="ZN2_CY6_FUNGAL_2"/>
    <property type="match status" value="1"/>
</dbReference>
<keyword evidence="4" id="KW-0539">Nucleus</keyword>
<accession>A0A9W9T149</accession>
<evidence type="ECO:0000259" key="6">
    <source>
        <dbReference type="PROSITE" id="PS50048"/>
    </source>
</evidence>
<comment type="caution">
    <text evidence="7">The sequence shown here is derived from an EMBL/GenBank/DDBJ whole genome shotgun (WGS) entry which is preliminary data.</text>
</comment>
<dbReference type="Proteomes" id="UP001150904">
    <property type="component" value="Unassembled WGS sequence"/>
</dbReference>
<dbReference type="RefSeq" id="XP_058309579.1">
    <property type="nucleotide sequence ID" value="XM_058453041.1"/>
</dbReference>
<protein>
    <recommendedName>
        <fullName evidence="6">Zn(2)-C6 fungal-type domain-containing protein</fullName>
    </recommendedName>
</protein>
<dbReference type="GO" id="GO:0008270">
    <property type="term" value="F:zinc ion binding"/>
    <property type="evidence" value="ECO:0007669"/>
    <property type="project" value="InterPro"/>
</dbReference>
<dbReference type="EMBL" id="JAPQKR010000012">
    <property type="protein sequence ID" value="KAJ5205100.1"/>
    <property type="molecule type" value="Genomic_DNA"/>
</dbReference>
<dbReference type="InterPro" id="IPR036864">
    <property type="entry name" value="Zn2-C6_fun-type_DNA-bd_sf"/>
</dbReference>
<reference evidence="7" key="2">
    <citation type="journal article" date="2023" name="IMA Fungus">
        <title>Comparative genomic study of the Penicillium genus elucidates a diverse pangenome and 15 lateral gene transfer events.</title>
        <authorList>
            <person name="Petersen C."/>
            <person name="Sorensen T."/>
            <person name="Nielsen M.R."/>
            <person name="Sondergaard T.E."/>
            <person name="Sorensen J.L."/>
            <person name="Fitzpatrick D.A."/>
            <person name="Frisvad J.C."/>
            <person name="Nielsen K.L."/>
        </authorList>
    </citation>
    <scope>NUCLEOTIDE SEQUENCE</scope>
    <source>
        <strain evidence="7">IBT 15544</strain>
    </source>
</reference>
<dbReference type="OrthoDB" id="2123952at2759"/>
<dbReference type="CDD" id="cd00067">
    <property type="entry name" value="GAL4"/>
    <property type="match status" value="1"/>
</dbReference>
<feature type="compositionally biased region" description="Basic residues" evidence="5">
    <location>
        <begin position="145"/>
        <end position="158"/>
    </location>
</feature>
<dbReference type="SUPFAM" id="SSF57701">
    <property type="entry name" value="Zn2/Cys6 DNA-binding domain"/>
    <property type="match status" value="1"/>
</dbReference>
<feature type="domain" description="Zn(2)-C6 fungal-type" evidence="6">
    <location>
        <begin position="160"/>
        <end position="200"/>
    </location>
</feature>
<reference evidence="7" key="1">
    <citation type="submission" date="2022-12" db="EMBL/GenBank/DDBJ databases">
        <authorList>
            <person name="Petersen C."/>
        </authorList>
    </citation>
    <scope>NUCLEOTIDE SEQUENCE</scope>
    <source>
        <strain evidence="7">IBT 15544</strain>
    </source>
</reference>
<keyword evidence="2" id="KW-0238">DNA-binding</keyword>
<gene>
    <name evidence="7" type="ORF">N7498_005979</name>
</gene>
<evidence type="ECO:0000256" key="2">
    <source>
        <dbReference type="ARBA" id="ARBA00023125"/>
    </source>
</evidence>
<feature type="region of interest" description="Disordered" evidence="5">
    <location>
        <begin position="119"/>
        <end position="163"/>
    </location>
</feature>
<dbReference type="GeneID" id="83180342"/>
<name>A0A9W9T149_9EURO</name>
<keyword evidence="1" id="KW-0805">Transcription regulation</keyword>
<evidence type="ECO:0000313" key="8">
    <source>
        <dbReference type="Proteomes" id="UP001150904"/>
    </source>
</evidence>
<dbReference type="GO" id="GO:0000981">
    <property type="term" value="F:DNA-binding transcription factor activity, RNA polymerase II-specific"/>
    <property type="evidence" value="ECO:0007669"/>
    <property type="project" value="InterPro"/>
</dbReference>
<evidence type="ECO:0000256" key="4">
    <source>
        <dbReference type="ARBA" id="ARBA00023242"/>
    </source>
</evidence>
<evidence type="ECO:0000256" key="5">
    <source>
        <dbReference type="SAM" id="MobiDB-lite"/>
    </source>
</evidence>